<proteinExistence type="predicted"/>
<name>A0ACD2ZY47_9AGAR</name>
<accession>A0ACD2ZY47</accession>
<gene>
    <name evidence="1" type="ORF">BDN72DRAFT_782197</name>
</gene>
<dbReference type="EMBL" id="ML209420">
    <property type="protein sequence ID" value="TFK58359.1"/>
    <property type="molecule type" value="Genomic_DNA"/>
</dbReference>
<keyword evidence="2" id="KW-1185">Reference proteome</keyword>
<organism evidence="1 2">
    <name type="scientific">Pluteus cervinus</name>
    <dbReference type="NCBI Taxonomy" id="181527"/>
    <lineage>
        <taxon>Eukaryota</taxon>
        <taxon>Fungi</taxon>
        <taxon>Dikarya</taxon>
        <taxon>Basidiomycota</taxon>
        <taxon>Agaricomycotina</taxon>
        <taxon>Agaricomycetes</taxon>
        <taxon>Agaricomycetidae</taxon>
        <taxon>Agaricales</taxon>
        <taxon>Pluteineae</taxon>
        <taxon>Pluteaceae</taxon>
        <taxon>Pluteus</taxon>
    </lineage>
</organism>
<sequence length="187" mass="21955">MRIRRYLDFTNRPRWAKVLDGILSQNIQEKYHVRDKKSAINTFLQTWKPSMKGEGVTTPPRMIKMIKTAKKYGVTFDPTYMDQETRRQLPIWYHLGTAGGRRNENEQWAICQRQNHGIGSVGEMERYVNEPMPTSHKRRRNCACVRCKAHRDNGCENPIACKARGKKRLDDLPPRWNPSTKVEPLHH</sequence>
<evidence type="ECO:0000313" key="2">
    <source>
        <dbReference type="Proteomes" id="UP000308600"/>
    </source>
</evidence>
<evidence type="ECO:0000313" key="1">
    <source>
        <dbReference type="EMBL" id="TFK58359.1"/>
    </source>
</evidence>
<reference evidence="1 2" key="1">
    <citation type="journal article" date="2019" name="Nat. Ecol. Evol.">
        <title>Megaphylogeny resolves global patterns of mushroom evolution.</title>
        <authorList>
            <person name="Varga T."/>
            <person name="Krizsan K."/>
            <person name="Foldi C."/>
            <person name="Dima B."/>
            <person name="Sanchez-Garcia M."/>
            <person name="Sanchez-Ramirez S."/>
            <person name="Szollosi G.J."/>
            <person name="Szarkandi J.G."/>
            <person name="Papp V."/>
            <person name="Albert L."/>
            <person name="Andreopoulos W."/>
            <person name="Angelini C."/>
            <person name="Antonin V."/>
            <person name="Barry K.W."/>
            <person name="Bougher N.L."/>
            <person name="Buchanan P."/>
            <person name="Buyck B."/>
            <person name="Bense V."/>
            <person name="Catcheside P."/>
            <person name="Chovatia M."/>
            <person name="Cooper J."/>
            <person name="Damon W."/>
            <person name="Desjardin D."/>
            <person name="Finy P."/>
            <person name="Geml J."/>
            <person name="Haridas S."/>
            <person name="Hughes K."/>
            <person name="Justo A."/>
            <person name="Karasinski D."/>
            <person name="Kautmanova I."/>
            <person name="Kiss B."/>
            <person name="Kocsube S."/>
            <person name="Kotiranta H."/>
            <person name="LaButti K.M."/>
            <person name="Lechner B.E."/>
            <person name="Liimatainen K."/>
            <person name="Lipzen A."/>
            <person name="Lukacs Z."/>
            <person name="Mihaltcheva S."/>
            <person name="Morgado L.N."/>
            <person name="Niskanen T."/>
            <person name="Noordeloos M.E."/>
            <person name="Ohm R.A."/>
            <person name="Ortiz-Santana B."/>
            <person name="Ovrebo C."/>
            <person name="Racz N."/>
            <person name="Riley R."/>
            <person name="Savchenko A."/>
            <person name="Shiryaev A."/>
            <person name="Soop K."/>
            <person name="Spirin V."/>
            <person name="Szebenyi C."/>
            <person name="Tomsovsky M."/>
            <person name="Tulloss R.E."/>
            <person name="Uehling J."/>
            <person name="Grigoriev I.V."/>
            <person name="Vagvolgyi C."/>
            <person name="Papp T."/>
            <person name="Martin F.M."/>
            <person name="Miettinen O."/>
            <person name="Hibbett D.S."/>
            <person name="Nagy L.G."/>
        </authorList>
    </citation>
    <scope>NUCLEOTIDE SEQUENCE [LARGE SCALE GENOMIC DNA]</scope>
    <source>
        <strain evidence="1 2">NL-1719</strain>
    </source>
</reference>
<dbReference type="Proteomes" id="UP000308600">
    <property type="component" value="Unassembled WGS sequence"/>
</dbReference>
<protein>
    <submittedName>
        <fullName evidence="1">Uncharacterized protein</fullName>
    </submittedName>
</protein>